<evidence type="ECO:0000313" key="5">
    <source>
        <dbReference type="Proteomes" id="UP000719942"/>
    </source>
</evidence>
<dbReference type="Gene3D" id="2.70.70.10">
    <property type="entry name" value="Glucose Permease (Domain IIA)"/>
    <property type="match status" value="1"/>
</dbReference>
<organism evidence="4 5">
    <name type="scientific">Caproiciproducens faecalis</name>
    <dbReference type="NCBI Taxonomy" id="2820301"/>
    <lineage>
        <taxon>Bacteria</taxon>
        <taxon>Bacillati</taxon>
        <taxon>Bacillota</taxon>
        <taxon>Clostridia</taxon>
        <taxon>Eubacteriales</taxon>
        <taxon>Acutalibacteraceae</taxon>
        <taxon>Caproiciproducens</taxon>
    </lineage>
</organism>
<dbReference type="InterPro" id="IPR011055">
    <property type="entry name" value="Dup_hybrid_motif"/>
</dbReference>
<dbReference type="RefSeq" id="WP_219965557.1">
    <property type="nucleotide sequence ID" value="NZ_JAGFNZ010000003.1"/>
</dbReference>
<name>A0ABS7DPX0_9FIRM</name>
<comment type="caution">
    <text evidence="4">The sequence shown here is derived from an EMBL/GenBank/DDBJ whole genome shotgun (WGS) entry which is preliminary data.</text>
</comment>
<keyword evidence="5" id="KW-1185">Reference proteome</keyword>
<dbReference type="CDD" id="cd12797">
    <property type="entry name" value="M23_peptidase"/>
    <property type="match status" value="1"/>
</dbReference>
<dbReference type="SUPFAM" id="SSF53955">
    <property type="entry name" value="Lysozyme-like"/>
    <property type="match status" value="1"/>
</dbReference>
<dbReference type="InterPro" id="IPR050570">
    <property type="entry name" value="Cell_wall_metabolism_enzyme"/>
</dbReference>
<reference evidence="4 5" key="1">
    <citation type="submission" date="2021-03" db="EMBL/GenBank/DDBJ databases">
        <title>Caproiciproducens sp. nov. isolated from feces of cow.</title>
        <authorList>
            <person name="Choi J.-Y."/>
        </authorList>
    </citation>
    <scope>NUCLEOTIDE SEQUENCE [LARGE SCALE GENOMIC DNA]</scope>
    <source>
        <strain evidence="4 5">AGMB10547</strain>
    </source>
</reference>
<feature type="domain" description="CwlT-like lysozyme" evidence="3">
    <location>
        <begin position="185"/>
        <end position="329"/>
    </location>
</feature>
<dbReference type="PANTHER" id="PTHR21666:SF289">
    <property type="entry name" value="L-ALA--D-GLU ENDOPEPTIDASE"/>
    <property type="match status" value="1"/>
</dbReference>
<evidence type="ECO:0000313" key="4">
    <source>
        <dbReference type="EMBL" id="MBW7573164.1"/>
    </source>
</evidence>
<sequence>MMSATAYALLIRIAKDKRVWKAIGGLLVLILLIATAVVTGMTRHNLQVYVTNQVAPDFAPLVSSVNSDMEDGQEINTQLLYAAYVTIFDNSRYPDKANIREQLIRAFYERKTKKVLVCDADGNPVLDGNGNKTYKIKEYTVPVTDSTEIFKNIEARFQITISDSEREYMINLSQILMDYSPSTVSEQVTAYEGLISQYCSQYGIPQYASLVMAVMQNESGGTGNDPMQCSESPLNTKYPQRHNGITDPEYSISIGIKYFENCLRAAKCKSPDDVQGISLALQGYNFGNGYISWALKKSGYTQANAVEFSQKQATQLGWDSYGDVNYVSHVLRFYSTAGSSGSGIFGYPIKAGKYTISSPFGYRSDPTTGKRTLHKGVDFAAAYGTPIYAGESGKVIFADFGVTGGGYGGYGNVVAIQHSSSTMSLYGHCSQLLVKKGETVQKGQVIALVGSTGDSTGNHCHFEIRLNGKTVDPMSYLK</sequence>
<keyword evidence="1" id="KW-0732">Signal</keyword>
<dbReference type="Proteomes" id="UP000719942">
    <property type="component" value="Unassembled WGS sequence"/>
</dbReference>
<dbReference type="Pfam" id="PF01551">
    <property type="entry name" value="Peptidase_M23"/>
    <property type="match status" value="1"/>
</dbReference>
<evidence type="ECO:0000259" key="2">
    <source>
        <dbReference type="Pfam" id="PF01551"/>
    </source>
</evidence>
<dbReference type="SUPFAM" id="SSF51261">
    <property type="entry name" value="Duplicated hybrid motif"/>
    <property type="match status" value="1"/>
</dbReference>
<gene>
    <name evidence="4" type="ORF">J5W02_10105</name>
</gene>
<evidence type="ECO:0000256" key="1">
    <source>
        <dbReference type="ARBA" id="ARBA00022729"/>
    </source>
</evidence>
<protein>
    <submittedName>
        <fullName evidence="4">Lysozyme family protein</fullName>
    </submittedName>
</protein>
<dbReference type="InterPro" id="IPR047194">
    <property type="entry name" value="CwlT-like_lysozyme"/>
</dbReference>
<dbReference type="PANTHER" id="PTHR21666">
    <property type="entry name" value="PEPTIDASE-RELATED"/>
    <property type="match status" value="1"/>
</dbReference>
<dbReference type="InterPro" id="IPR016047">
    <property type="entry name" value="M23ase_b-sheet_dom"/>
</dbReference>
<feature type="domain" description="M23ase beta-sheet core" evidence="2">
    <location>
        <begin position="373"/>
        <end position="473"/>
    </location>
</feature>
<dbReference type="EMBL" id="JAGFNZ010000003">
    <property type="protein sequence ID" value="MBW7573164.1"/>
    <property type="molecule type" value="Genomic_DNA"/>
</dbReference>
<dbReference type="InterPro" id="IPR023346">
    <property type="entry name" value="Lysozyme-like_dom_sf"/>
</dbReference>
<accession>A0ABS7DPX0</accession>
<dbReference type="Pfam" id="PF13702">
    <property type="entry name" value="Lysozyme_like"/>
    <property type="match status" value="1"/>
</dbReference>
<proteinExistence type="predicted"/>
<evidence type="ECO:0000259" key="3">
    <source>
        <dbReference type="Pfam" id="PF13702"/>
    </source>
</evidence>
<dbReference type="CDD" id="cd16891">
    <property type="entry name" value="CwlT-like"/>
    <property type="match status" value="1"/>
</dbReference>
<dbReference type="Gene3D" id="1.10.530.10">
    <property type="match status" value="1"/>
</dbReference>